<accession>A0A371DBH8</accession>
<dbReference type="SUPFAM" id="SSF48371">
    <property type="entry name" value="ARM repeat"/>
    <property type="match status" value="1"/>
</dbReference>
<dbReference type="InterPro" id="IPR016024">
    <property type="entry name" value="ARM-type_fold"/>
</dbReference>
<evidence type="ECO:0008006" key="4">
    <source>
        <dbReference type="Google" id="ProtNLM"/>
    </source>
</evidence>
<feature type="compositionally biased region" description="Basic and acidic residues" evidence="1">
    <location>
        <begin position="1"/>
        <end position="13"/>
    </location>
</feature>
<feature type="region of interest" description="Disordered" evidence="1">
    <location>
        <begin position="1"/>
        <end position="30"/>
    </location>
</feature>
<dbReference type="AlphaFoldDB" id="A0A371DBH8"/>
<evidence type="ECO:0000256" key="1">
    <source>
        <dbReference type="SAM" id="MobiDB-lite"/>
    </source>
</evidence>
<dbReference type="Proteomes" id="UP000256964">
    <property type="component" value="Unassembled WGS sequence"/>
</dbReference>
<reference evidence="2 3" key="1">
    <citation type="journal article" date="2018" name="Biotechnol. Biofuels">
        <title>Integrative visual omics of the white-rot fungus Polyporus brumalis exposes the biotechnological potential of its oxidative enzymes for delignifying raw plant biomass.</title>
        <authorList>
            <person name="Miyauchi S."/>
            <person name="Rancon A."/>
            <person name="Drula E."/>
            <person name="Hage H."/>
            <person name="Chaduli D."/>
            <person name="Favel A."/>
            <person name="Grisel S."/>
            <person name="Henrissat B."/>
            <person name="Herpoel-Gimbert I."/>
            <person name="Ruiz-Duenas F.J."/>
            <person name="Chevret D."/>
            <person name="Hainaut M."/>
            <person name="Lin J."/>
            <person name="Wang M."/>
            <person name="Pangilinan J."/>
            <person name="Lipzen A."/>
            <person name="Lesage-Meessen L."/>
            <person name="Navarro D."/>
            <person name="Riley R."/>
            <person name="Grigoriev I.V."/>
            <person name="Zhou S."/>
            <person name="Raouche S."/>
            <person name="Rosso M.N."/>
        </authorList>
    </citation>
    <scope>NUCLEOTIDE SEQUENCE [LARGE SCALE GENOMIC DNA]</scope>
    <source>
        <strain evidence="2 3">BRFM 1820</strain>
    </source>
</reference>
<sequence length="696" mass="78714">MSRPRDSQQRGSRDLYGWLHTNTTGRDPREARDKTYELLRIPNLSRRSGLRRMHRRFLELAQDLNEIFDIARARHSMHIVDAIVNIWGRLCPDAILCRGLIESGILPKMLSILSSPTEIPRVFVTLSLISQYGNDDARGQILRGASQLVYAMSIWRYPVVIEHAVVTLAHCFEPQLFSERTVPGMMRETPLPSILSTTTELLFAPPTPSPRTRERERERTEEATPILELLAVLIRSPDISLRCAAMWLFSHLYSEDEPADLDPPSTFITHTEQTASHEYCQMERTSQHFVIASWDYLKDRDLLKFGRSMVAIIQEAQYLYVDGFAPTPDDFKIATLPFKSWEECLPAAAALLRQAGELDDADLLELEYLMITTSVELAASRANLEVMARNPQHVHAHFVFCTTSQDRETSFQVAIRGAELKKVTPFWRRQLLVNATELSGLKAWNLLLSASPSDWQRRRAGQEYLKAQLNYAETFISIAPPDSRDLPRIIDCYITCMLILRGPVLSADLAELKPLLNRLERSHAELKRIEYPIEETHTTKGHKALAQHFRTGIKKLSGFVTALDVLNRTRTAQIPESAARWSPSDETSPRWADWLEGIAGSTIGLLVTRGPLQCTCGGGEGNSRVEIDTVKSSVALYRCSWCSQTTALVRRCGGCENAWYGTRTAMRRVNGRIGPNTRASVSRIKLNEVVTIRFGD</sequence>
<protein>
    <recommendedName>
        <fullName evidence="4">ARM repeat-containing protein</fullName>
    </recommendedName>
</protein>
<name>A0A371DBH8_9APHY</name>
<dbReference type="OrthoDB" id="2753709at2759"/>
<evidence type="ECO:0000313" key="3">
    <source>
        <dbReference type="Proteomes" id="UP000256964"/>
    </source>
</evidence>
<gene>
    <name evidence="2" type="ORF">OH76DRAFT_1556252</name>
</gene>
<keyword evidence="3" id="KW-1185">Reference proteome</keyword>
<evidence type="ECO:0000313" key="2">
    <source>
        <dbReference type="EMBL" id="RDX49822.1"/>
    </source>
</evidence>
<proteinExistence type="predicted"/>
<dbReference type="EMBL" id="KZ857403">
    <property type="protein sequence ID" value="RDX49822.1"/>
    <property type="molecule type" value="Genomic_DNA"/>
</dbReference>
<organism evidence="2 3">
    <name type="scientific">Lentinus brumalis</name>
    <dbReference type="NCBI Taxonomy" id="2498619"/>
    <lineage>
        <taxon>Eukaryota</taxon>
        <taxon>Fungi</taxon>
        <taxon>Dikarya</taxon>
        <taxon>Basidiomycota</taxon>
        <taxon>Agaricomycotina</taxon>
        <taxon>Agaricomycetes</taxon>
        <taxon>Polyporales</taxon>
        <taxon>Polyporaceae</taxon>
        <taxon>Lentinus</taxon>
    </lineage>
</organism>